<organism evidence="8 9">
    <name type="scientific">Myxozyma melibiosi</name>
    <dbReference type="NCBI Taxonomy" id="54550"/>
    <lineage>
        <taxon>Eukaryota</taxon>
        <taxon>Fungi</taxon>
        <taxon>Dikarya</taxon>
        <taxon>Ascomycota</taxon>
        <taxon>Saccharomycotina</taxon>
        <taxon>Lipomycetes</taxon>
        <taxon>Lipomycetales</taxon>
        <taxon>Lipomycetaceae</taxon>
        <taxon>Myxozyma</taxon>
    </lineage>
</organism>
<keyword evidence="5 7" id="KW-1133">Transmembrane helix</keyword>
<keyword evidence="3" id="KW-0406">Ion transport</keyword>
<comment type="subcellular location">
    <subcellularLocation>
        <location evidence="1">Membrane</location>
        <topology evidence="1">Multi-pass membrane protein</topology>
    </subcellularLocation>
</comment>
<dbReference type="Pfam" id="PF03239">
    <property type="entry name" value="FTR1"/>
    <property type="match status" value="1"/>
</dbReference>
<gene>
    <name evidence="8" type="ORF">BZA70DRAFT_190923</name>
</gene>
<comment type="similarity">
    <text evidence="2">Belongs to the oxidase-dependent Fe transporter (OFeT) (TC 9.A.10.1) family.</text>
</comment>
<accession>A0ABR1F3G6</accession>
<keyword evidence="6 7" id="KW-0472">Membrane</keyword>
<feature type="transmembrane region" description="Helical" evidence="7">
    <location>
        <begin position="12"/>
        <end position="32"/>
    </location>
</feature>
<evidence type="ECO:0000256" key="3">
    <source>
        <dbReference type="ARBA" id="ARBA00022496"/>
    </source>
</evidence>
<feature type="transmembrane region" description="Helical" evidence="7">
    <location>
        <begin position="177"/>
        <end position="195"/>
    </location>
</feature>
<keyword evidence="9" id="KW-1185">Reference proteome</keyword>
<feature type="transmembrane region" description="Helical" evidence="7">
    <location>
        <begin position="53"/>
        <end position="77"/>
    </location>
</feature>
<feature type="transmembrane region" description="Helical" evidence="7">
    <location>
        <begin position="207"/>
        <end position="231"/>
    </location>
</feature>
<evidence type="ECO:0000256" key="1">
    <source>
        <dbReference type="ARBA" id="ARBA00004141"/>
    </source>
</evidence>
<comment type="caution">
    <text evidence="8">The sequence shown here is derived from an EMBL/GenBank/DDBJ whole genome shotgun (WGS) entry which is preliminary data.</text>
</comment>
<dbReference type="InterPro" id="IPR004923">
    <property type="entry name" value="FTR1/Fip1/EfeU"/>
</dbReference>
<feature type="transmembrane region" description="Helical" evidence="7">
    <location>
        <begin position="145"/>
        <end position="171"/>
    </location>
</feature>
<dbReference type="EMBL" id="JBBJBU010000008">
    <property type="protein sequence ID" value="KAK7204382.1"/>
    <property type="molecule type" value="Genomic_DNA"/>
</dbReference>
<evidence type="ECO:0000256" key="5">
    <source>
        <dbReference type="ARBA" id="ARBA00022989"/>
    </source>
</evidence>
<keyword evidence="3" id="KW-0813">Transport</keyword>
<evidence type="ECO:0000313" key="8">
    <source>
        <dbReference type="EMBL" id="KAK7204382.1"/>
    </source>
</evidence>
<dbReference type="GeneID" id="90035545"/>
<dbReference type="PANTHER" id="PTHR31632:SF2">
    <property type="entry name" value="PLASMA MEMBRANE IRON PERMEASE"/>
    <property type="match status" value="1"/>
</dbReference>
<sequence>MANNVFDVSVFFIVFRETLEASIIISVLLAFLKQGVGRSSEDPLLYKRLVKHVWVGSAIGLFCCLVIGGAFIGTWYSLGRDIWGSAEDIYEGVFCLIATIIISIMGLAMLRLNKLKEKWRVKIAEALEERNHYGKGWFGRFSRKYAMAILPLITILREGVEAIVFVGGVSLSSPAKAFPLPVICGLAGGILIGYLMYKGGDFVKIQFFLIVATCFLYLVGAGLFSKAVWYLEFYKWVQLVGDGAAESGTGAGSYDIRKSVWHVNCCDPENDGGWMIFNALFGWQNSATYGSVISYNIYWIAVMVAVLLFLYKEKNGYYPGLKSWTLKRDAKKVAKRRAKMEARRAEAAAAAGEEYEETKTASV</sequence>
<dbReference type="RefSeq" id="XP_064767415.1">
    <property type="nucleotide sequence ID" value="XM_064910033.1"/>
</dbReference>
<proteinExistence type="inferred from homology"/>
<evidence type="ECO:0000256" key="7">
    <source>
        <dbReference type="SAM" id="Phobius"/>
    </source>
</evidence>
<keyword evidence="3" id="KW-0408">Iron</keyword>
<evidence type="ECO:0000256" key="6">
    <source>
        <dbReference type="ARBA" id="ARBA00023136"/>
    </source>
</evidence>
<keyword evidence="3" id="KW-0410">Iron transport</keyword>
<keyword evidence="4 7" id="KW-0812">Transmembrane</keyword>
<dbReference type="Proteomes" id="UP001498771">
    <property type="component" value="Unassembled WGS sequence"/>
</dbReference>
<dbReference type="PANTHER" id="PTHR31632">
    <property type="entry name" value="IRON TRANSPORTER FTH1"/>
    <property type="match status" value="1"/>
</dbReference>
<reference evidence="8 9" key="1">
    <citation type="submission" date="2024-03" db="EMBL/GenBank/DDBJ databases">
        <title>Genome-scale model development and genomic sequencing of the oleaginous clade Lipomyces.</title>
        <authorList>
            <consortium name="Lawrence Berkeley National Laboratory"/>
            <person name="Czajka J.J."/>
            <person name="Han Y."/>
            <person name="Kim J."/>
            <person name="Mondo S.J."/>
            <person name="Hofstad B.A."/>
            <person name="Robles A."/>
            <person name="Haridas S."/>
            <person name="Riley R."/>
            <person name="LaButti K."/>
            <person name="Pangilinan J."/>
            <person name="Andreopoulos W."/>
            <person name="Lipzen A."/>
            <person name="Yan J."/>
            <person name="Wang M."/>
            <person name="Ng V."/>
            <person name="Grigoriev I.V."/>
            <person name="Spatafora J.W."/>
            <person name="Magnuson J.K."/>
            <person name="Baker S.E."/>
            <person name="Pomraning K.R."/>
        </authorList>
    </citation>
    <scope>NUCLEOTIDE SEQUENCE [LARGE SCALE GENOMIC DNA]</scope>
    <source>
        <strain evidence="8 9">Phaff 52-87</strain>
    </source>
</reference>
<feature type="transmembrane region" description="Helical" evidence="7">
    <location>
        <begin position="292"/>
        <end position="311"/>
    </location>
</feature>
<evidence type="ECO:0000256" key="2">
    <source>
        <dbReference type="ARBA" id="ARBA00008333"/>
    </source>
</evidence>
<name>A0ABR1F3G6_9ASCO</name>
<protein>
    <submittedName>
        <fullName evidence="8">Iron permease FTR1/Fip1/EfeU</fullName>
    </submittedName>
</protein>
<evidence type="ECO:0000313" key="9">
    <source>
        <dbReference type="Proteomes" id="UP001498771"/>
    </source>
</evidence>
<evidence type="ECO:0000256" key="4">
    <source>
        <dbReference type="ARBA" id="ARBA00022692"/>
    </source>
</evidence>
<feature type="transmembrane region" description="Helical" evidence="7">
    <location>
        <begin position="89"/>
        <end position="110"/>
    </location>
</feature>